<feature type="domain" description="Retroviral polymerase SH3-like" evidence="2">
    <location>
        <begin position="1"/>
        <end position="41"/>
    </location>
</feature>
<evidence type="ECO:0000313" key="3">
    <source>
        <dbReference type="EMBL" id="MCI38002.1"/>
    </source>
</evidence>
<accession>A0A392RP55</accession>
<dbReference type="Pfam" id="PF25597">
    <property type="entry name" value="SH3_retrovirus"/>
    <property type="match status" value="1"/>
</dbReference>
<dbReference type="Proteomes" id="UP000265520">
    <property type="component" value="Unassembled WGS sequence"/>
</dbReference>
<evidence type="ECO:0000259" key="2">
    <source>
        <dbReference type="Pfam" id="PF25597"/>
    </source>
</evidence>
<sequence length="76" mass="8716">MDPKSDEGIFLGYSMNSRAYRVFNTRTKTMMESINVVIDDGPGEIVQDEEPDVETSDTHNDIPEEEKEFDSNSKKR</sequence>
<evidence type="ECO:0000256" key="1">
    <source>
        <dbReference type="SAM" id="MobiDB-lite"/>
    </source>
</evidence>
<feature type="region of interest" description="Disordered" evidence="1">
    <location>
        <begin position="40"/>
        <end position="76"/>
    </location>
</feature>
<proteinExistence type="predicted"/>
<protein>
    <submittedName>
        <fullName evidence="3">Gag-pol polyprotein</fullName>
    </submittedName>
</protein>
<feature type="compositionally biased region" description="Acidic residues" evidence="1">
    <location>
        <begin position="46"/>
        <end position="55"/>
    </location>
</feature>
<organism evidence="3 4">
    <name type="scientific">Trifolium medium</name>
    <dbReference type="NCBI Taxonomy" id="97028"/>
    <lineage>
        <taxon>Eukaryota</taxon>
        <taxon>Viridiplantae</taxon>
        <taxon>Streptophyta</taxon>
        <taxon>Embryophyta</taxon>
        <taxon>Tracheophyta</taxon>
        <taxon>Spermatophyta</taxon>
        <taxon>Magnoliopsida</taxon>
        <taxon>eudicotyledons</taxon>
        <taxon>Gunneridae</taxon>
        <taxon>Pentapetalae</taxon>
        <taxon>rosids</taxon>
        <taxon>fabids</taxon>
        <taxon>Fabales</taxon>
        <taxon>Fabaceae</taxon>
        <taxon>Papilionoideae</taxon>
        <taxon>50 kb inversion clade</taxon>
        <taxon>NPAAA clade</taxon>
        <taxon>Hologalegina</taxon>
        <taxon>IRL clade</taxon>
        <taxon>Trifolieae</taxon>
        <taxon>Trifolium</taxon>
    </lineage>
</organism>
<name>A0A392RP55_9FABA</name>
<dbReference type="InterPro" id="IPR057670">
    <property type="entry name" value="SH3_retrovirus"/>
</dbReference>
<comment type="caution">
    <text evidence="3">The sequence shown here is derived from an EMBL/GenBank/DDBJ whole genome shotgun (WGS) entry which is preliminary data.</text>
</comment>
<reference evidence="3 4" key="1">
    <citation type="journal article" date="2018" name="Front. Plant Sci.">
        <title>Red Clover (Trifolium pratense) and Zigzag Clover (T. medium) - A Picture of Genomic Similarities and Differences.</title>
        <authorList>
            <person name="Dluhosova J."/>
            <person name="Istvanek J."/>
            <person name="Nedelnik J."/>
            <person name="Repkova J."/>
        </authorList>
    </citation>
    <scope>NUCLEOTIDE SEQUENCE [LARGE SCALE GENOMIC DNA]</scope>
    <source>
        <strain evidence="4">cv. 10/8</strain>
        <tissue evidence="3">Leaf</tissue>
    </source>
</reference>
<keyword evidence="4" id="KW-1185">Reference proteome</keyword>
<dbReference type="AlphaFoldDB" id="A0A392RP55"/>
<evidence type="ECO:0000313" key="4">
    <source>
        <dbReference type="Proteomes" id="UP000265520"/>
    </source>
</evidence>
<dbReference type="EMBL" id="LXQA010250810">
    <property type="protein sequence ID" value="MCI38002.1"/>
    <property type="molecule type" value="Genomic_DNA"/>
</dbReference>